<feature type="domain" description="FMN-binding" evidence="18">
    <location>
        <begin position="135"/>
        <end position="237"/>
    </location>
</feature>
<gene>
    <name evidence="16 19" type="primary">nqrC</name>
    <name evidence="19" type="ORF">GCM10011340_17010</name>
</gene>
<comment type="similarity">
    <text evidence="16 17">Belongs to the NqrC family.</text>
</comment>
<evidence type="ECO:0000313" key="19">
    <source>
        <dbReference type="EMBL" id="GHE62412.1"/>
    </source>
</evidence>
<comment type="caution">
    <text evidence="19">The sequence shown here is derived from an EMBL/GenBank/DDBJ whole genome shotgun (WGS) entry which is preliminary data.</text>
</comment>
<evidence type="ECO:0000256" key="7">
    <source>
        <dbReference type="ARBA" id="ARBA00022692"/>
    </source>
</evidence>
<evidence type="ECO:0000256" key="14">
    <source>
        <dbReference type="ARBA" id="ARBA00023136"/>
    </source>
</evidence>
<dbReference type="PANTHER" id="PTHR37838">
    <property type="entry name" value="NA(+)-TRANSLOCATING NADH-QUINONE REDUCTASE SUBUNIT C"/>
    <property type="match status" value="1"/>
</dbReference>
<evidence type="ECO:0000256" key="4">
    <source>
        <dbReference type="ARBA" id="ARBA00022553"/>
    </source>
</evidence>
<keyword evidence="6 16" id="KW-0288">FMN</keyword>
<keyword evidence="13 16" id="KW-0830">Ubiquinone</keyword>
<evidence type="ECO:0000313" key="20">
    <source>
        <dbReference type="Proteomes" id="UP000658258"/>
    </source>
</evidence>
<keyword evidence="3" id="KW-0997">Cell inner membrane</keyword>
<dbReference type="SMART" id="SM00900">
    <property type="entry name" value="FMN_bind"/>
    <property type="match status" value="1"/>
</dbReference>
<comment type="cofactor">
    <cofactor evidence="16 17">
        <name>FMN</name>
        <dbReference type="ChEBI" id="CHEBI:58210"/>
    </cofactor>
</comment>
<evidence type="ECO:0000256" key="12">
    <source>
        <dbReference type="ARBA" id="ARBA00023065"/>
    </source>
</evidence>
<evidence type="ECO:0000256" key="3">
    <source>
        <dbReference type="ARBA" id="ARBA00022519"/>
    </source>
</evidence>
<keyword evidence="1 16" id="KW-0813">Transport</keyword>
<keyword evidence="11 16" id="KW-0915">Sodium</keyword>
<dbReference type="Pfam" id="PF04205">
    <property type="entry name" value="FMN_bind"/>
    <property type="match status" value="1"/>
</dbReference>
<dbReference type="PIRSF" id="PIRSF009437">
    <property type="entry name" value="NQR-1_subunit_C"/>
    <property type="match status" value="1"/>
</dbReference>
<evidence type="ECO:0000256" key="2">
    <source>
        <dbReference type="ARBA" id="ARBA00022475"/>
    </source>
</evidence>
<evidence type="ECO:0000256" key="6">
    <source>
        <dbReference type="ARBA" id="ARBA00022643"/>
    </source>
</evidence>
<organism evidence="19 20">
    <name type="scientific">Roseivirga thermotolerans</name>
    <dbReference type="NCBI Taxonomy" id="1758176"/>
    <lineage>
        <taxon>Bacteria</taxon>
        <taxon>Pseudomonadati</taxon>
        <taxon>Bacteroidota</taxon>
        <taxon>Cytophagia</taxon>
        <taxon>Cytophagales</taxon>
        <taxon>Roseivirgaceae</taxon>
        <taxon>Roseivirga</taxon>
    </lineage>
</organism>
<dbReference type="Proteomes" id="UP000658258">
    <property type="component" value="Unassembled WGS sequence"/>
</dbReference>
<keyword evidence="12 16" id="KW-0406">Ion transport</keyword>
<evidence type="ECO:0000256" key="10">
    <source>
        <dbReference type="ARBA" id="ARBA00023027"/>
    </source>
</evidence>
<comment type="subunit">
    <text evidence="16 17">Composed of six subunits; NqrA, NqrB, NqrC, NqrD, NqrE and NqrF.</text>
</comment>
<dbReference type="InterPro" id="IPR007329">
    <property type="entry name" value="FMN-bd"/>
</dbReference>
<proteinExistence type="inferred from homology"/>
<feature type="transmembrane region" description="Helical" evidence="16">
    <location>
        <begin position="6"/>
        <end position="26"/>
    </location>
</feature>
<keyword evidence="15 16" id="KW-0739">Sodium transport</keyword>
<evidence type="ECO:0000256" key="5">
    <source>
        <dbReference type="ARBA" id="ARBA00022630"/>
    </source>
</evidence>
<name>A0ABQ3I7R3_9BACT</name>
<evidence type="ECO:0000256" key="15">
    <source>
        <dbReference type="ARBA" id="ARBA00023201"/>
    </source>
</evidence>
<dbReference type="NCBIfam" id="TIGR01938">
    <property type="entry name" value="nqrC"/>
    <property type="match status" value="1"/>
</dbReference>
<sequence>MRQSNAYVIIFSLILTIVLGGLLSGVSQVLGPIQKEAVDLDTKKQILGAIPAEKAALAEMTKEQILTRYSEVISSEVADYQGNVVTTNAKGEPVVAENVDIEKNYKKPVEERLFPVFKYSAEGKEAYIIPTYGAGLWDAIWGFVALAPDLETIQGVSFDHRGETPGLGARITSDDVQQRYQGKQLYNDQGEFVSVEMVKGEKTPESALGPNRVDGMAGATLTANGVNAMLENYLGYYQNYFDKNVRNQAMTMNIDNN</sequence>
<evidence type="ECO:0000256" key="16">
    <source>
        <dbReference type="HAMAP-Rule" id="MF_00427"/>
    </source>
</evidence>
<dbReference type="EMBL" id="BNAG01000002">
    <property type="protein sequence ID" value="GHE62412.1"/>
    <property type="molecule type" value="Genomic_DNA"/>
</dbReference>
<evidence type="ECO:0000256" key="8">
    <source>
        <dbReference type="ARBA" id="ARBA00022967"/>
    </source>
</evidence>
<dbReference type="RefSeq" id="WP_189629802.1">
    <property type="nucleotide sequence ID" value="NZ_BNAG01000002.1"/>
</dbReference>
<keyword evidence="2 16" id="KW-1003">Cell membrane</keyword>
<evidence type="ECO:0000256" key="13">
    <source>
        <dbReference type="ARBA" id="ARBA00023075"/>
    </source>
</evidence>
<keyword evidence="7 16" id="KW-0812">Transmembrane</keyword>
<comment type="function">
    <text evidence="16">NQR complex catalyzes the reduction of ubiquinone-1 to ubiquinol by two successive reactions, coupled with the transport of Na(+) ions from the cytoplasm to the periplasm. NqrA to NqrE are probably involved in the second step, the conversion of ubisemiquinone to ubiquinol.</text>
</comment>
<keyword evidence="10 16" id="KW-0520">NAD</keyword>
<comment type="subcellular location">
    <subcellularLocation>
        <location evidence="16">Cell membrane</location>
        <topology evidence="16">Single-pass membrane protein</topology>
    </subcellularLocation>
</comment>
<comment type="catalytic activity">
    <reaction evidence="16 17">
        <text>a ubiquinone + n Na(+)(in) + NADH + H(+) = a ubiquinol + n Na(+)(out) + NAD(+)</text>
        <dbReference type="Rhea" id="RHEA:47748"/>
        <dbReference type="Rhea" id="RHEA-COMP:9565"/>
        <dbReference type="Rhea" id="RHEA-COMP:9566"/>
        <dbReference type="ChEBI" id="CHEBI:15378"/>
        <dbReference type="ChEBI" id="CHEBI:16389"/>
        <dbReference type="ChEBI" id="CHEBI:17976"/>
        <dbReference type="ChEBI" id="CHEBI:29101"/>
        <dbReference type="ChEBI" id="CHEBI:57540"/>
        <dbReference type="ChEBI" id="CHEBI:57945"/>
        <dbReference type="EC" id="7.2.1.1"/>
    </reaction>
</comment>
<protein>
    <recommendedName>
        <fullName evidence="16 17">Na(+)-translocating NADH-quinone reductase subunit C</fullName>
        <shortName evidence="16 17">Na(+)-NQR subunit C</shortName>
        <shortName evidence="16 17">Na(+)-translocating NQR subunit C</shortName>
        <ecNumber evidence="16 17">7.2.1.1</ecNumber>
    </recommendedName>
    <alternativeName>
        <fullName evidence="16 17">NQR complex subunit C</fullName>
    </alternativeName>
    <alternativeName>
        <fullName evidence="16 17">NQR-1 subunit C</fullName>
    </alternativeName>
</protein>
<evidence type="ECO:0000256" key="17">
    <source>
        <dbReference type="PIRNR" id="PIRNR009437"/>
    </source>
</evidence>
<reference evidence="20" key="1">
    <citation type="journal article" date="2019" name="Int. J. Syst. Evol. Microbiol.">
        <title>The Global Catalogue of Microorganisms (GCM) 10K type strain sequencing project: providing services to taxonomists for standard genome sequencing and annotation.</title>
        <authorList>
            <consortium name="The Broad Institute Genomics Platform"/>
            <consortium name="The Broad Institute Genome Sequencing Center for Infectious Disease"/>
            <person name="Wu L."/>
            <person name="Ma J."/>
        </authorList>
    </citation>
    <scope>NUCLEOTIDE SEQUENCE [LARGE SCALE GENOMIC DNA]</scope>
    <source>
        <strain evidence="20">CGMCC 1.15111</strain>
    </source>
</reference>
<dbReference type="EC" id="7.2.1.1" evidence="16 17"/>
<accession>A0ABQ3I7R3</accession>
<keyword evidence="20" id="KW-1185">Reference proteome</keyword>
<keyword evidence="4 16" id="KW-0597">Phosphoprotein</keyword>
<evidence type="ECO:0000256" key="11">
    <source>
        <dbReference type="ARBA" id="ARBA00023053"/>
    </source>
</evidence>
<feature type="modified residue" description="FMN phosphoryl threonine" evidence="16">
    <location>
        <position position="220"/>
    </location>
</feature>
<evidence type="ECO:0000256" key="9">
    <source>
        <dbReference type="ARBA" id="ARBA00022989"/>
    </source>
</evidence>
<dbReference type="InterPro" id="IPR010204">
    <property type="entry name" value="NqrC"/>
</dbReference>
<comment type="caution">
    <text evidence="16">Lacks conserved residue(s) required for the propagation of feature annotation.</text>
</comment>
<dbReference type="HAMAP" id="MF_00427">
    <property type="entry name" value="NqrC"/>
    <property type="match status" value="1"/>
</dbReference>
<keyword evidence="5 16" id="KW-0285">Flavoprotein</keyword>
<keyword evidence="9 16" id="KW-1133">Transmembrane helix</keyword>
<keyword evidence="8 16" id="KW-1278">Translocase</keyword>
<keyword evidence="14 16" id="KW-0472">Membrane</keyword>
<evidence type="ECO:0000259" key="18">
    <source>
        <dbReference type="SMART" id="SM00900"/>
    </source>
</evidence>
<evidence type="ECO:0000256" key="1">
    <source>
        <dbReference type="ARBA" id="ARBA00022448"/>
    </source>
</evidence>
<dbReference type="PANTHER" id="PTHR37838:SF1">
    <property type="entry name" value="NA(+)-TRANSLOCATING NADH-QUINONE REDUCTASE SUBUNIT C"/>
    <property type="match status" value="1"/>
</dbReference>